<feature type="transmembrane region" description="Helical" evidence="10">
    <location>
        <begin position="203"/>
        <end position="226"/>
    </location>
</feature>
<dbReference type="OrthoDB" id="3358017at2759"/>
<evidence type="ECO:0000256" key="6">
    <source>
        <dbReference type="ARBA" id="ARBA00023136"/>
    </source>
</evidence>
<gene>
    <name evidence="11" type="ORF">KUCA_T00001467001</name>
</gene>
<feature type="compositionally biased region" description="Basic and acidic residues" evidence="9">
    <location>
        <begin position="389"/>
        <end position="401"/>
    </location>
</feature>
<dbReference type="GO" id="GO:0006869">
    <property type="term" value="P:lipid transport"/>
    <property type="evidence" value="ECO:0007669"/>
    <property type="project" value="UniProtKB-KW"/>
</dbReference>
<dbReference type="Pfam" id="PF04479">
    <property type="entry name" value="RTA1"/>
    <property type="match status" value="1"/>
</dbReference>
<protein>
    <recommendedName>
        <fullName evidence="8">Sphingoid long-chain base transporter RSB1</fullName>
    </recommendedName>
</protein>
<keyword evidence="5" id="KW-0445">Lipid transport</keyword>
<organism evidence="11 12">
    <name type="scientific">Kuraishia capsulata CBS 1993</name>
    <dbReference type="NCBI Taxonomy" id="1382522"/>
    <lineage>
        <taxon>Eukaryota</taxon>
        <taxon>Fungi</taxon>
        <taxon>Dikarya</taxon>
        <taxon>Ascomycota</taxon>
        <taxon>Saccharomycotina</taxon>
        <taxon>Pichiomycetes</taxon>
        <taxon>Pichiales</taxon>
        <taxon>Pichiaceae</taxon>
        <taxon>Kuraishia</taxon>
    </lineage>
</organism>
<dbReference type="AlphaFoldDB" id="W6ML59"/>
<sequence>MTSTLASKYASEYSHYASEYSSITAALATETHHVSTIVLQKSLEYVSVSLDLLSNLQVLATATESKVIQSAAAAVQTAQVSAIAIENDNSIYGSLNPSLGGNAACAAVMGVFLVAHILFGTYFRQWWMLWSFSCGTFLEFIGYIGRSLSHNHREEENPFLLQIICLTLAPCFIMAGIYYMLAKITTIYGAHLSKLKPMWYSNIFIACDLVAIILQGAGGGIAAVSLQTYSSSDNGTHIMVGGLAVQVATMILFQYFWYDFLYALYKQKRAARAAGLDIDSQFNPKYADLRARRLFSTFPIAISIAVLFVFIRCIYRLVELSEGWTGFLIEHEVYFMILDALMMCLAILLMTIYHPGFVFGRDSYIPVKGMKLGRKKHIDALDQEMEQQKHQETQEIRRNSIEESSLLS</sequence>
<dbReference type="RefSeq" id="XP_022457509.1">
    <property type="nucleotide sequence ID" value="XM_022603648.1"/>
</dbReference>
<dbReference type="GO" id="GO:0000324">
    <property type="term" value="C:fungal-type vacuole"/>
    <property type="evidence" value="ECO:0007669"/>
    <property type="project" value="TreeGrafter"/>
</dbReference>
<evidence type="ECO:0000256" key="9">
    <source>
        <dbReference type="SAM" id="MobiDB-lite"/>
    </source>
</evidence>
<dbReference type="GeneID" id="34518897"/>
<dbReference type="GO" id="GO:0005886">
    <property type="term" value="C:plasma membrane"/>
    <property type="evidence" value="ECO:0007669"/>
    <property type="project" value="UniProtKB-SubCell"/>
</dbReference>
<keyword evidence="4 10" id="KW-1133">Transmembrane helix</keyword>
<reference evidence="11" key="2">
    <citation type="submission" date="2014-02" db="EMBL/GenBank/DDBJ databases">
        <title>Complete DNA sequence of /Kuraishia capsulata/ illustrates novel genomic features among budding yeasts (/Saccharomycotina/).</title>
        <authorList>
            <person name="Morales L."/>
            <person name="Noel B."/>
            <person name="Porcel B."/>
            <person name="Marcet-Houben M."/>
            <person name="Hullo M-F."/>
            <person name="Sacerdot C."/>
            <person name="Tekaia F."/>
            <person name="Leh-Louis V."/>
            <person name="Despons L."/>
            <person name="Khanna V."/>
            <person name="Aury J-M."/>
            <person name="Barbe V."/>
            <person name="Couloux A."/>
            <person name="Labadie K."/>
            <person name="Pelletier E."/>
            <person name="Souciet J-L."/>
            <person name="Boekhout T."/>
            <person name="Gabaldon T."/>
            <person name="Wincker P."/>
            <person name="Dujon B."/>
        </authorList>
    </citation>
    <scope>NUCLEOTIDE SEQUENCE</scope>
    <source>
        <strain evidence="11">CBS 1993</strain>
    </source>
</reference>
<evidence type="ECO:0000313" key="12">
    <source>
        <dbReference type="Proteomes" id="UP000019384"/>
    </source>
</evidence>
<evidence type="ECO:0000313" key="11">
    <source>
        <dbReference type="EMBL" id="CDK25497.1"/>
    </source>
</evidence>
<keyword evidence="12" id="KW-1185">Reference proteome</keyword>
<feature type="transmembrane region" description="Helical" evidence="10">
    <location>
        <begin position="126"/>
        <end position="144"/>
    </location>
</feature>
<evidence type="ECO:0000256" key="3">
    <source>
        <dbReference type="ARBA" id="ARBA00022692"/>
    </source>
</evidence>
<keyword evidence="6 10" id="KW-0472">Membrane</keyword>
<evidence type="ECO:0000256" key="10">
    <source>
        <dbReference type="SAM" id="Phobius"/>
    </source>
</evidence>
<evidence type="ECO:0000256" key="8">
    <source>
        <dbReference type="ARBA" id="ARBA00041117"/>
    </source>
</evidence>
<dbReference type="EMBL" id="HG793126">
    <property type="protein sequence ID" value="CDK25497.1"/>
    <property type="molecule type" value="Genomic_DNA"/>
</dbReference>
<evidence type="ECO:0000256" key="7">
    <source>
        <dbReference type="ARBA" id="ARBA00037472"/>
    </source>
</evidence>
<feature type="transmembrane region" description="Helical" evidence="10">
    <location>
        <begin position="159"/>
        <end position="182"/>
    </location>
</feature>
<feature type="transmembrane region" description="Helical" evidence="10">
    <location>
        <begin position="99"/>
        <end position="119"/>
    </location>
</feature>
<evidence type="ECO:0000256" key="2">
    <source>
        <dbReference type="ARBA" id="ARBA00009969"/>
    </source>
</evidence>
<evidence type="ECO:0000256" key="4">
    <source>
        <dbReference type="ARBA" id="ARBA00022989"/>
    </source>
</evidence>
<comment type="function">
    <text evidence="7">Catalyzes the ATP-dependent translocation of sphingoid long-chain bases (LCBs) from the cytoplasmic site toward the extracytoplasmic side of the membrane (flip-flop). Involved in the establishment of the functional lipid asymmetry of the plasma membrane. Regulates intracellular levels of LCBs, sphingolipid precursors that are growth inhibitory at increased levels.</text>
</comment>
<dbReference type="Proteomes" id="UP000019384">
    <property type="component" value="Unassembled WGS sequence"/>
</dbReference>
<feature type="transmembrane region" description="Helical" evidence="10">
    <location>
        <begin position="333"/>
        <end position="353"/>
    </location>
</feature>
<feature type="transmembrane region" description="Helical" evidence="10">
    <location>
        <begin position="238"/>
        <end position="258"/>
    </location>
</feature>
<dbReference type="InterPro" id="IPR007568">
    <property type="entry name" value="RTA1"/>
</dbReference>
<dbReference type="PANTHER" id="PTHR31465">
    <property type="entry name" value="PROTEIN RTA1-RELATED"/>
    <property type="match status" value="1"/>
</dbReference>
<comment type="subcellular location">
    <subcellularLocation>
        <location evidence="1">Cell membrane</location>
        <topology evidence="1">Multi-pass membrane protein</topology>
    </subcellularLocation>
</comment>
<evidence type="ECO:0000256" key="1">
    <source>
        <dbReference type="ARBA" id="ARBA00004651"/>
    </source>
</evidence>
<proteinExistence type="inferred from homology"/>
<feature type="transmembrane region" description="Helical" evidence="10">
    <location>
        <begin position="294"/>
        <end position="318"/>
    </location>
</feature>
<accession>W6ML59</accession>
<reference evidence="11" key="1">
    <citation type="submission" date="2013-12" db="EMBL/GenBank/DDBJ databases">
        <authorList>
            <person name="Genoscope - CEA"/>
        </authorList>
    </citation>
    <scope>NUCLEOTIDE SEQUENCE</scope>
    <source>
        <strain evidence="11">CBS 1993</strain>
    </source>
</reference>
<feature type="region of interest" description="Disordered" evidence="9">
    <location>
        <begin position="389"/>
        <end position="408"/>
    </location>
</feature>
<keyword evidence="3 10" id="KW-0812">Transmembrane</keyword>
<name>W6ML59_9ASCO</name>
<dbReference type="PANTHER" id="PTHR31465:SF9">
    <property type="entry name" value="SPHINGOID LONG-CHAIN BASE TRANSPORTER RSB1"/>
    <property type="match status" value="1"/>
</dbReference>
<dbReference type="HOGENOM" id="CLU_033465_6_3_1"/>
<evidence type="ECO:0000256" key="5">
    <source>
        <dbReference type="ARBA" id="ARBA00023055"/>
    </source>
</evidence>
<comment type="similarity">
    <text evidence="2">Belongs to the lipid-translocating exporter (LTE) (TC 9.A.26.1) family.</text>
</comment>
<keyword evidence="5" id="KW-0813">Transport</keyword>
<dbReference type="STRING" id="1382522.W6ML59"/>